<name>A0A218ZHA9_9HELO</name>
<dbReference type="AlphaFoldDB" id="A0A218ZHA9"/>
<dbReference type="Proteomes" id="UP000242519">
    <property type="component" value="Unassembled WGS sequence"/>
</dbReference>
<keyword evidence="3" id="KW-1185">Reference proteome</keyword>
<accession>A0A218ZHA9</accession>
<organism evidence="2 3">
    <name type="scientific">Diplocarpon coronariae</name>
    <dbReference type="NCBI Taxonomy" id="2795749"/>
    <lineage>
        <taxon>Eukaryota</taxon>
        <taxon>Fungi</taxon>
        <taxon>Dikarya</taxon>
        <taxon>Ascomycota</taxon>
        <taxon>Pezizomycotina</taxon>
        <taxon>Leotiomycetes</taxon>
        <taxon>Helotiales</taxon>
        <taxon>Drepanopezizaceae</taxon>
        <taxon>Diplocarpon</taxon>
    </lineage>
</organism>
<proteinExistence type="predicted"/>
<gene>
    <name evidence="2" type="ORF">B2J93_5134</name>
</gene>
<evidence type="ECO:0000313" key="3">
    <source>
        <dbReference type="Proteomes" id="UP000242519"/>
    </source>
</evidence>
<evidence type="ECO:0000313" key="2">
    <source>
        <dbReference type="EMBL" id="OWP06655.1"/>
    </source>
</evidence>
<reference evidence="2 3" key="1">
    <citation type="submission" date="2017-04" db="EMBL/GenBank/DDBJ databases">
        <title>Draft genome sequence of Marssonina coronaria NL1: causal agent of apple blotch.</title>
        <authorList>
            <person name="Cheng Q."/>
        </authorList>
    </citation>
    <scope>NUCLEOTIDE SEQUENCE [LARGE SCALE GENOMIC DNA]</scope>
    <source>
        <strain evidence="2 3">NL1</strain>
    </source>
</reference>
<protein>
    <submittedName>
        <fullName evidence="2">Uncharacterized protein</fullName>
    </submittedName>
</protein>
<evidence type="ECO:0000256" key="1">
    <source>
        <dbReference type="SAM" id="MobiDB-lite"/>
    </source>
</evidence>
<comment type="caution">
    <text evidence="2">The sequence shown here is derived from an EMBL/GenBank/DDBJ whole genome shotgun (WGS) entry which is preliminary data.</text>
</comment>
<dbReference type="InParanoid" id="A0A218ZHA9"/>
<feature type="region of interest" description="Disordered" evidence="1">
    <location>
        <begin position="161"/>
        <end position="183"/>
    </location>
</feature>
<sequence length="183" mass="20317">MPPRTVPLHYRVLCGDPNGESTRDFIFYERIPTRLTNETDDPQTPKSNNILKTFLSQLENLHAEEMLRSQPWQCAFCSGPAVKFEFSGVARLGSAIPTVSVIGVPCCFYEACLQKVGTISGPYLSRLSGVVSPETLLKSLTPYTAAKRVKSMIGFVTNPSAGKSEMKKKKHPQRMTSLDIRSF</sequence>
<dbReference type="EMBL" id="MZNU01000038">
    <property type="protein sequence ID" value="OWP06655.1"/>
    <property type="molecule type" value="Genomic_DNA"/>
</dbReference>